<dbReference type="AlphaFoldDB" id="A0A931IH13"/>
<evidence type="ECO:0000313" key="2">
    <source>
        <dbReference type="EMBL" id="MBH0781274.1"/>
    </source>
</evidence>
<dbReference type="CDD" id="cd00198">
    <property type="entry name" value="vWFA"/>
    <property type="match status" value="1"/>
</dbReference>
<dbReference type="EMBL" id="JADMLG010000023">
    <property type="protein sequence ID" value="MBH0781274.1"/>
    <property type="molecule type" value="Genomic_DNA"/>
</dbReference>
<sequence length="221" mass="23818">MTNPDLTLLAVLLDRSGSMQSIKSDTEGGFDAYIEEQRKVPKTIQVTLAQFDTEYECVYANKPIGEVPPLELRPRGQTALYDAVGRLVTDVGADLAARAEGERPGTVIVVVLTDGHENSSREWTHEAVRSLITQQQDVYSWDFLFLGANMDAVQIGAQMGFDPRRSITYTAAPAGVAGAFRAGAAYSARRQSAPAAAWDGGFSDSERAGAQPGTPRPPERA</sequence>
<dbReference type="RefSeq" id="WP_196153566.1">
    <property type="nucleotide sequence ID" value="NZ_JADMLG010000023.1"/>
</dbReference>
<dbReference type="Gene3D" id="3.40.50.410">
    <property type="entry name" value="von Willebrand factor, type A domain"/>
    <property type="match status" value="1"/>
</dbReference>
<name>A0A931IH13_9NOCA</name>
<protein>
    <submittedName>
        <fullName evidence="2">VWA domain-containing protein</fullName>
    </submittedName>
</protein>
<dbReference type="Proteomes" id="UP000655751">
    <property type="component" value="Unassembled WGS sequence"/>
</dbReference>
<proteinExistence type="predicted"/>
<evidence type="ECO:0000313" key="3">
    <source>
        <dbReference type="Proteomes" id="UP000655751"/>
    </source>
</evidence>
<dbReference type="InterPro" id="IPR036465">
    <property type="entry name" value="vWFA_dom_sf"/>
</dbReference>
<keyword evidence="3" id="KW-1185">Reference proteome</keyword>
<comment type="caution">
    <text evidence="2">The sequence shown here is derived from an EMBL/GenBank/DDBJ whole genome shotgun (WGS) entry which is preliminary data.</text>
</comment>
<gene>
    <name evidence="2" type="ORF">IT779_33885</name>
</gene>
<organism evidence="2 3">
    <name type="scientific">Nocardia bovistercoris</name>
    <dbReference type="NCBI Taxonomy" id="2785916"/>
    <lineage>
        <taxon>Bacteria</taxon>
        <taxon>Bacillati</taxon>
        <taxon>Actinomycetota</taxon>
        <taxon>Actinomycetes</taxon>
        <taxon>Mycobacteriales</taxon>
        <taxon>Nocardiaceae</taxon>
        <taxon>Nocardia</taxon>
    </lineage>
</organism>
<evidence type="ECO:0000256" key="1">
    <source>
        <dbReference type="SAM" id="MobiDB-lite"/>
    </source>
</evidence>
<feature type="region of interest" description="Disordered" evidence="1">
    <location>
        <begin position="196"/>
        <end position="221"/>
    </location>
</feature>
<reference evidence="2" key="1">
    <citation type="submission" date="2020-11" db="EMBL/GenBank/DDBJ databases">
        <title>Nocardia NEAU-351.nov., a novel actinomycete isolated from the cow dung.</title>
        <authorList>
            <person name="Zhang X."/>
        </authorList>
    </citation>
    <scope>NUCLEOTIDE SEQUENCE</scope>
    <source>
        <strain evidence="2">NEAU-351</strain>
    </source>
</reference>
<accession>A0A931IH13</accession>
<dbReference type="SUPFAM" id="SSF53300">
    <property type="entry name" value="vWA-like"/>
    <property type="match status" value="1"/>
</dbReference>